<dbReference type="EMBL" id="JADILY010000163">
    <property type="protein sequence ID" value="MBO8482427.1"/>
    <property type="molecule type" value="Genomic_DNA"/>
</dbReference>
<dbReference type="Pfam" id="PF12099">
    <property type="entry name" value="DUF3575"/>
    <property type="match status" value="1"/>
</dbReference>
<accession>A0A9D9J163</accession>
<dbReference type="Gene3D" id="3.30.1330.60">
    <property type="entry name" value="OmpA-like domain"/>
    <property type="match status" value="1"/>
</dbReference>
<dbReference type="InterPro" id="IPR021958">
    <property type="entry name" value="DUF3575"/>
</dbReference>
<reference evidence="1" key="2">
    <citation type="journal article" date="2021" name="PeerJ">
        <title>Extensive microbial diversity within the chicken gut microbiome revealed by metagenomics and culture.</title>
        <authorList>
            <person name="Gilroy R."/>
            <person name="Ravi A."/>
            <person name="Getino M."/>
            <person name="Pursley I."/>
            <person name="Horton D.L."/>
            <person name="Alikhan N.F."/>
            <person name="Baker D."/>
            <person name="Gharbi K."/>
            <person name="Hall N."/>
            <person name="Watson M."/>
            <person name="Adriaenssens E.M."/>
            <person name="Foster-Nyarko E."/>
            <person name="Jarju S."/>
            <person name="Secka A."/>
            <person name="Antonio M."/>
            <person name="Oren A."/>
            <person name="Chaudhuri R.R."/>
            <person name="La Ragione R."/>
            <person name="Hildebrand F."/>
            <person name="Pallen M.J."/>
        </authorList>
    </citation>
    <scope>NUCLEOTIDE SEQUENCE</scope>
    <source>
        <strain evidence="1">B3-2255</strain>
    </source>
</reference>
<sequence>MTCSLSHGQEVEDSVKIFFRQGYSVLDLSIGDNRNSIKRIADSLQLGYSDSIYVLTRIHVTGGASPEGTIPLNKRLSEKRAKVIFEYLSKFGELPDSLTTFNFIGRDWWGLIELVEADMNVPYREETLEYLRDIADRSLGGERLEDNNVGRLSRFKGGEPYRYMYRNLFPELRASSVHLYYKKMRNPIALPLFSGIAAARPSAPSGAIKNRTPAPVIYKKPFYMGIKSNLLYDLLLVPNIGAEFYLGKNWSIAGDWMYGWWKNDNAHWYWRIYGGGLSVRKWFGKAANEKPLTGHHIGVYGQVMTYDFEVGGLGQMGGEPGGSLFDRANYGAGIEYGYSLPVARRLNIDFSACVGFFGGLYYEYLPMDNCYVWQATKKRFYIGPTKIEISLVWLLGHENYNRDKGGRK</sequence>
<reference evidence="1" key="1">
    <citation type="submission" date="2020-10" db="EMBL/GenBank/DDBJ databases">
        <authorList>
            <person name="Gilroy R."/>
        </authorList>
    </citation>
    <scope>NUCLEOTIDE SEQUENCE</scope>
    <source>
        <strain evidence="1">B3-2255</strain>
    </source>
</reference>
<dbReference type="AlphaFoldDB" id="A0A9D9J163"/>
<evidence type="ECO:0000313" key="2">
    <source>
        <dbReference type="Proteomes" id="UP000823772"/>
    </source>
</evidence>
<proteinExistence type="predicted"/>
<dbReference type="Proteomes" id="UP000823772">
    <property type="component" value="Unassembled WGS sequence"/>
</dbReference>
<gene>
    <name evidence="1" type="ORF">IAC87_07800</name>
</gene>
<evidence type="ECO:0000313" key="1">
    <source>
        <dbReference type="EMBL" id="MBO8482427.1"/>
    </source>
</evidence>
<name>A0A9D9J163_9BACT</name>
<dbReference type="SUPFAM" id="SSF103088">
    <property type="entry name" value="OmpA-like"/>
    <property type="match status" value="1"/>
</dbReference>
<comment type="caution">
    <text evidence="1">The sequence shown here is derived from an EMBL/GenBank/DDBJ whole genome shotgun (WGS) entry which is preliminary data.</text>
</comment>
<organism evidence="1 2">
    <name type="scientific">Candidatus Merdivivens faecigallinarum</name>
    <dbReference type="NCBI Taxonomy" id="2840871"/>
    <lineage>
        <taxon>Bacteria</taxon>
        <taxon>Pseudomonadati</taxon>
        <taxon>Bacteroidota</taxon>
        <taxon>Bacteroidia</taxon>
        <taxon>Bacteroidales</taxon>
        <taxon>Muribaculaceae</taxon>
        <taxon>Muribaculaceae incertae sedis</taxon>
        <taxon>Candidatus Merdivivens</taxon>
    </lineage>
</organism>
<dbReference type="InterPro" id="IPR036737">
    <property type="entry name" value="OmpA-like_sf"/>
</dbReference>
<protein>
    <submittedName>
        <fullName evidence="1">DUF3575 domain-containing protein</fullName>
    </submittedName>
</protein>